<keyword evidence="3" id="KW-1185">Reference proteome</keyword>
<gene>
    <name evidence="2" type="ORF">GCM10022236_11280</name>
</gene>
<dbReference type="RefSeq" id="WP_344802235.1">
    <property type="nucleotide sequence ID" value="NZ_BAABAB010000007.1"/>
</dbReference>
<dbReference type="InterPro" id="IPR006311">
    <property type="entry name" value="TAT_signal"/>
</dbReference>
<evidence type="ECO:0000313" key="2">
    <source>
        <dbReference type="EMBL" id="GAA3611291.1"/>
    </source>
</evidence>
<feature type="region of interest" description="Disordered" evidence="1">
    <location>
        <begin position="50"/>
        <end position="72"/>
    </location>
</feature>
<evidence type="ECO:0000313" key="3">
    <source>
        <dbReference type="Proteomes" id="UP001501490"/>
    </source>
</evidence>
<protein>
    <submittedName>
        <fullName evidence="2">Uncharacterized protein</fullName>
    </submittedName>
</protein>
<reference evidence="3" key="1">
    <citation type="journal article" date="2019" name="Int. J. Syst. Evol. Microbiol.">
        <title>The Global Catalogue of Microorganisms (GCM) 10K type strain sequencing project: providing services to taxonomists for standard genome sequencing and annotation.</title>
        <authorList>
            <consortium name="The Broad Institute Genomics Platform"/>
            <consortium name="The Broad Institute Genome Sequencing Center for Infectious Disease"/>
            <person name="Wu L."/>
            <person name="Ma J."/>
        </authorList>
    </citation>
    <scope>NUCLEOTIDE SEQUENCE [LARGE SCALE GENOMIC DNA]</scope>
    <source>
        <strain evidence="3">JCM 16929</strain>
    </source>
</reference>
<name>A0ABP6ZJW7_9ACTN</name>
<sequence length="306" mass="30498">MSDESSTSAQLADTAFARRGLLKRTALVAGIAAGAATLAARPEAALAADGDPLELGSGNEADSTTTLRIGGDSGGAAPALALENADGPSLKLQPLSAVWPGQLDVGEMVGTDLGPLVGVDLPGGATTTYLATGADLASMPTPFATAPVRRLDLRTAAGRAAVIRRSSANALTAGGKLAAGQWIDIGLAVTGDDYALQAVFANLTVTGAAANGFAALYPPGVRPVASTINYVKGQTLANFAFVAAGVVQGYHTVRLYSSSEAWFLLDVSGGVNVGNSLTPLSQAARAKGGRAALIGKLRKALSAAVG</sequence>
<comment type="caution">
    <text evidence="2">The sequence shown here is derived from an EMBL/GenBank/DDBJ whole genome shotgun (WGS) entry which is preliminary data.</text>
</comment>
<proteinExistence type="predicted"/>
<dbReference type="PROSITE" id="PS51318">
    <property type="entry name" value="TAT"/>
    <property type="match status" value="1"/>
</dbReference>
<dbReference type="EMBL" id="BAABAB010000007">
    <property type="protein sequence ID" value="GAA3611291.1"/>
    <property type="molecule type" value="Genomic_DNA"/>
</dbReference>
<accession>A0ABP6ZJW7</accession>
<dbReference type="Proteomes" id="UP001501490">
    <property type="component" value="Unassembled WGS sequence"/>
</dbReference>
<organism evidence="2 3">
    <name type="scientific">Microlunatus ginsengisoli</name>
    <dbReference type="NCBI Taxonomy" id="363863"/>
    <lineage>
        <taxon>Bacteria</taxon>
        <taxon>Bacillati</taxon>
        <taxon>Actinomycetota</taxon>
        <taxon>Actinomycetes</taxon>
        <taxon>Propionibacteriales</taxon>
        <taxon>Propionibacteriaceae</taxon>
        <taxon>Microlunatus</taxon>
    </lineage>
</organism>
<evidence type="ECO:0000256" key="1">
    <source>
        <dbReference type="SAM" id="MobiDB-lite"/>
    </source>
</evidence>